<dbReference type="EMBL" id="JACEMZ010000039">
    <property type="protein sequence ID" value="MBA4452720.1"/>
    <property type="molecule type" value="Genomic_DNA"/>
</dbReference>
<dbReference type="Proteomes" id="UP000559653">
    <property type="component" value="Unassembled WGS sequence"/>
</dbReference>
<evidence type="ECO:0000313" key="2">
    <source>
        <dbReference type="Proteomes" id="UP000559653"/>
    </source>
</evidence>
<organism evidence="1 2">
    <name type="scientific">Candidatus Nitrosomaritimum aestuariumsis</name>
    <dbReference type="NCBI Taxonomy" id="3342354"/>
    <lineage>
        <taxon>Archaea</taxon>
        <taxon>Nitrososphaerota</taxon>
        <taxon>Nitrososphaeria</taxon>
        <taxon>Nitrosopumilales</taxon>
        <taxon>Nitrosopumilaceae</taxon>
        <taxon>Candidatus Nitrosomaritimum</taxon>
    </lineage>
</organism>
<gene>
    <name evidence="1" type="ORF">H2B03_06100</name>
</gene>
<protein>
    <submittedName>
        <fullName evidence="1">Uncharacterized protein</fullName>
    </submittedName>
</protein>
<evidence type="ECO:0000313" key="1">
    <source>
        <dbReference type="EMBL" id="MBA4452720.1"/>
    </source>
</evidence>
<name>A0AC60VZB5_9ARCH</name>
<proteinExistence type="predicted"/>
<accession>A0AC60VZB5</accession>
<comment type="caution">
    <text evidence="1">The sequence shown here is derived from an EMBL/GenBank/DDBJ whole genome shotgun (WGS) entry which is preliminary data.</text>
</comment>
<sequence length="65" mass="7692">MNKKEIETEVQKAINDALKHEENLQHDENEEPITFVNKKQVKSIEHEDHVQHDENEDPRTFAENA</sequence>
<reference evidence="1 2" key="1">
    <citation type="journal article" date="2020" name="Appl. Environ. Microbiol.">
        <title>Genomic Characteristics of a Novel Species of Ammonia-Oxidizing Archaea from the Jiulong River Estuary.</title>
        <authorList>
            <person name="Zou D."/>
            <person name="Wan R."/>
            <person name="Han L."/>
            <person name="Xu M.N."/>
            <person name="Liu Y."/>
            <person name="Liu H."/>
            <person name="Kao S.J."/>
            <person name="Li M."/>
        </authorList>
    </citation>
    <scope>NUCLEOTIDE SEQUENCE [LARGE SCALE GENOMIC DNA]</scope>
    <source>
        <strain evidence="1">W1bin1</strain>
    </source>
</reference>